<keyword evidence="3" id="KW-1185">Reference proteome</keyword>
<protein>
    <recommendedName>
        <fullName evidence="1">DUF4097 domain-containing protein</fullName>
    </recommendedName>
</protein>
<comment type="caution">
    <text evidence="2">The sequence shown here is derived from an EMBL/GenBank/DDBJ whole genome shotgun (WGS) entry which is preliminary data.</text>
</comment>
<dbReference type="InterPro" id="IPR025164">
    <property type="entry name" value="Toastrack_DUF4097"/>
</dbReference>
<name>A0A7W7TAG6_9PSEU</name>
<evidence type="ECO:0000313" key="2">
    <source>
        <dbReference type="EMBL" id="MBB4969446.1"/>
    </source>
</evidence>
<dbReference type="AlphaFoldDB" id="A0A7W7TAG6"/>
<dbReference type="PROSITE" id="PS51257">
    <property type="entry name" value="PROKAR_LIPOPROTEIN"/>
    <property type="match status" value="1"/>
</dbReference>
<dbReference type="EMBL" id="JACHJS010000001">
    <property type="protein sequence ID" value="MBB4969446.1"/>
    <property type="molecule type" value="Genomic_DNA"/>
</dbReference>
<proteinExistence type="predicted"/>
<reference evidence="2 3" key="1">
    <citation type="submission" date="2020-08" db="EMBL/GenBank/DDBJ databases">
        <title>Sequencing the genomes of 1000 actinobacteria strains.</title>
        <authorList>
            <person name="Klenk H.-P."/>
        </authorList>
    </citation>
    <scope>NUCLEOTIDE SEQUENCE [LARGE SCALE GENOMIC DNA]</scope>
    <source>
        <strain evidence="2 3">DSM 45084</strain>
    </source>
</reference>
<feature type="domain" description="DUF4097" evidence="1">
    <location>
        <begin position="102"/>
        <end position="256"/>
    </location>
</feature>
<organism evidence="2 3">
    <name type="scientific">Saccharothrix violaceirubra</name>
    <dbReference type="NCBI Taxonomy" id="413306"/>
    <lineage>
        <taxon>Bacteria</taxon>
        <taxon>Bacillati</taxon>
        <taxon>Actinomycetota</taxon>
        <taxon>Actinomycetes</taxon>
        <taxon>Pseudonocardiales</taxon>
        <taxon>Pseudonocardiaceae</taxon>
        <taxon>Saccharothrix</taxon>
    </lineage>
</organism>
<dbReference type="RefSeq" id="WP_184675101.1">
    <property type="nucleotide sequence ID" value="NZ_BAABAI010000035.1"/>
</dbReference>
<evidence type="ECO:0000259" key="1">
    <source>
        <dbReference type="Pfam" id="PF13349"/>
    </source>
</evidence>
<accession>A0A7W7TAG6</accession>
<evidence type="ECO:0000313" key="3">
    <source>
        <dbReference type="Proteomes" id="UP000542674"/>
    </source>
</evidence>
<dbReference type="Pfam" id="PF13349">
    <property type="entry name" value="DUF4097"/>
    <property type="match status" value="1"/>
</dbReference>
<gene>
    <name evidence="2" type="ORF">F4559_006805</name>
</gene>
<dbReference type="Proteomes" id="UP000542674">
    <property type="component" value="Unassembled WGS sequence"/>
</dbReference>
<sequence length="260" mass="26866">MVKRIVAAVAVVTVAMGLTSCVKFVQETLRDEHTIKDQIATVRVQNGSGDAFVRSSDQATEVRIVRTFNFSKSMDAPPKDTYRTEGSTLVLEGCGNQCSVDYEVVVPAKDVKIVGENSSGDVRFEDLASVEIDLGSGNATLKGISGAVRLENNSGDVNATDVGGDFTGQLGSGNATLTGMRGAVSVDNNSGDLIVKMAQVKPVRAEAGSGNVDVRVPAGAYKVEAGSGSGNTDVSVKSDPAATVDLVLRANSGDVTLHAA</sequence>